<evidence type="ECO:0000256" key="4">
    <source>
        <dbReference type="ARBA" id="ARBA00022927"/>
    </source>
</evidence>
<protein>
    <recommendedName>
        <fullName evidence="10">t-SNARE coiled-coil homology domain-containing protein</fullName>
    </recommendedName>
</protein>
<organism evidence="11 13">
    <name type="scientific">Anaeromyces robustus</name>
    <dbReference type="NCBI Taxonomy" id="1754192"/>
    <lineage>
        <taxon>Eukaryota</taxon>
        <taxon>Fungi</taxon>
        <taxon>Fungi incertae sedis</taxon>
        <taxon>Chytridiomycota</taxon>
        <taxon>Chytridiomycota incertae sedis</taxon>
        <taxon>Neocallimastigomycetes</taxon>
        <taxon>Neocallimastigales</taxon>
        <taxon>Neocallimastigaceae</taxon>
        <taxon>Anaeromyces</taxon>
    </lineage>
</organism>
<proteinExistence type="predicted"/>
<evidence type="ECO:0000256" key="5">
    <source>
        <dbReference type="ARBA" id="ARBA00022989"/>
    </source>
</evidence>
<evidence type="ECO:0000259" key="10">
    <source>
        <dbReference type="PROSITE" id="PS50192"/>
    </source>
</evidence>
<evidence type="ECO:0000313" key="12">
    <source>
        <dbReference type="EMBL" id="ORX83656.1"/>
    </source>
</evidence>
<keyword evidence="13" id="KW-1185">Reference proteome</keyword>
<dbReference type="PANTHER" id="PTHR12791">
    <property type="entry name" value="GOLGI SNARE BET1-RELATED"/>
    <property type="match status" value="1"/>
</dbReference>
<keyword evidence="5 9" id="KW-1133">Transmembrane helix</keyword>
<keyword evidence="6" id="KW-0333">Golgi apparatus</keyword>
<evidence type="ECO:0000256" key="7">
    <source>
        <dbReference type="ARBA" id="ARBA00023136"/>
    </source>
</evidence>
<dbReference type="GO" id="GO:0000139">
    <property type="term" value="C:Golgi membrane"/>
    <property type="evidence" value="ECO:0007669"/>
    <property type="project" value="UniProtKB-SubCell"/>
</dbReference>
<gene>
    <name evidence="12" type="ORF">BCR32DRAFT_266812</name>
    <name evidence="11" type="ORF">BCR32DRAFT_273655</name>
</gene>
<comment type="subcellular location">
    <subcellularLocation>
        <location evidence="8">Endomembrane system</location>
        <topology evidence="8">Single-pass type IV membrane protein</topology>
    </subcellularLocation>
    <subcellularLocation>
        <location evidence="1">Golgi apparatus membrane</location>
    </subcellularLocation>
</comment>
<sequence>MSGPVPRNPYFSDRDALFDGYRTKSNNNASDDPYLLEKQNDEQVASLSEKMKTLKEVSLLIGEEVRSQNSFLNDMEDDMNSTKSLLGNTMNKLGVMMQTQGGSVMWILIIFIFLVLIFVYFYIKK</sequence>
<comment type="caution">
    <text evidence="11">The sequence shown here is derived from an EMBL/GenBank/DDBJ whole genome shotgun (WGS) entry which is preliminary data.</text>
</comment>
<evidence type="ECO:0000256" key="1">
    <source>
        <dbReference type="ARBA" id="ARBA00004394"/>
    </source>
</evidence>
<name>A0A1Y1UYT0_9FUNG</name>
<dbReference type="InterPro" id="IPR039899">
    <property type="entry name" value="BET1_SNARE"/>
</dbReference>
<keyword evidence="3 9" id="KW-0812">Transmembrane</keyword>
<evidence type="ECO:0000256" key="6">
    <source>
        <dbReference type="ARBA" id="ARBA00023034"/>
    </source>
</evidence>
<dbReference type="CDD" id="cd15853">
    <property type="entry name" value="SNARE_Bet1"/>
    <property type="match status" value="1"/>
</dbReference>
<evidence type="ECO:0000313" key="11">
    <source>
        <dbReference type="EMBL" id="ORX43584.1"/>
    </source>
</evidence>
<dbReference type="Gene3D" id="1.20.5.110">
    <property type="match status" value="1"/>
</dbReference>
<keyword evidence="7 9" id="KW-0472">Membrane</keyword>
<evidence type="ECO:0000256" key="9">
    <source>
        <dbReference type="SAM" id="Phobius"/>
    </source>
</evidence>
<dbReference type="GO" id="GO:0015031">
    <property type="term" value="P:protein transport"/>
    <property type="evidence" value="ECO:0007669"/>
    <property type="project" value="UniProtKB-KW"/>
</dbReference>
<keyword evidence="4" id="KW-0653">Protein transport</keyword>
<dbReference type="STRING" id="1754192.A0A1Y1UYT0"/>
<reference evidence="11 13" key="2">
    <citation type="submission" date="2016-08" db="EMBL/GenBank/DDBJ databases">
        <title>Pervasive Adenine N6-methylation of Active Genes in Fungi.</title>
        <authorList>
            <consortium name="DOE Joint Genome Institute"/>
            <person name="Mondo S.J."/>
            <person name="Dannebaum R.O."/>
            <person name="Kuo R.C."/>
            <person name="Labutti K."/>
            <person name="Haridas S."/>
            <person name="Kuo A."/>
            <person name="Salamov A."/>
            <person name="Ahrendt S.R."/>
            <person name="Lipzen A."/>
            <person name="Sullivan W."/>
            <person name="Andreopoulos W.B."/>
            <person name="Clum A."/>
            <person name="Lindquist E."/>
            <person name="Daum C."/>
            <person name="Ramamoorthy G.K."/>
            <person name="Gryganskyi A."/>
            <person name="Culley D."/>
            <person name="Magnuson J.K."/>
            <person name="James T.Y."/>
            <person name="O'Malley M.A."/>
            <person name="Stajich J.E."/>
            <person name="Spatafora J.W."/>
            <person name="Visel A."/>
            <person name="Grigoriev I.V."/>
        </authorList>
    </citation>
    <scope>NUCLEOTIDE SEQUENCE [LARGE SCALE GENOMIC DNA]</scope>
    <source>
        <strain evidence="11 13">S4</strain>
    </source>
</reference>
<dbReference type="Pfam" id="PF05739">
    <property type="entry name" value="SNARE"/>
    <property type="match status" value="1"/>
</dbReference>
<reference evidence="11 13" key="1">
    <citation type="submission" date="2016-08" db="EMBL/GenBank/DDBJ databases">
        <title>A Parts List for Fungal Cellulosomes Revealed by Comparative Genomics.</title>
        <authorList>
            <consortium name="DOE Joint Genome Institute"/>
            <person name="Haitjema C.H."/>
            <person name="Gilmore S.P."/>
            <person name="Henske J.K."/>
            <person name="Solomon K.V."/>
            <person name="De Groot R."/>
            <person name="Kuo A."/>
            <person name="Mondo S.J."/>
            <person name="Salamov A.A."/>
            <person name="Labutti K."/>
            <person name="Zhao Z."/>
            <person name="Chiniquy J."/>
            <person name="Barry K."/>
            <person name="Brewer H.M."/>
            <person name="Purvine S.O."/>
            <person name="Wright A.T."/>
            <person name="Boxma B."/>
            <person name="Van Alen T."/>
            <person name="Hackstein J.H."/>
            <person name="Baker S.E."/>
            <person name="Grigoriev I.V."/>
            <person name="O'Malley M.A."/>
        </authorList>
    </citation>
    <scope>NUCLEOTIDE SEQUENCE [LARGE SCALE GENOMIC DNA]</scope>
    <source>
        <strain evidence="11 13">S4</strain>
    </source>
</reference>
<dbReference type="AlphaFoldDB" id="A0A1Y1UYT0"/>
<dbReference type="PROSITE" id="PS50192">
    <property type="entry name" value="T_SNARE"/>
    <property type="match status" value="1"/>
</dbReference>
<feature type="transmembrane region" description="Helical" evidence="9">
    <location>
        <begin position="103"/>
        <end position="123"/>
    </location>
</feature>
<dbReference type="SUPFAM" id="SSF58038">
    <property type="entry name" value="SNARE fusion complex"/>
    <property type="match status" value="1"/>
</dbReference>
<dbReference type="OrthoDB" id="261831at2759"/>
<dbReference type="EMBL" id="MCFG01000798">
    <property type="protein sequence ID" value="ORX43584.1"/>
    <property type="molecule type" value="Genomic_DNA"/>
</dbReference>
<evidence type="ECO:0000256" key="2">
    <source>
        <dbReference type="ARBA" id="ARBA00022448"/>
    </source>
</evidence>
<evidence type="ECO:0000256" key="3">
    <source>
        <dbReference type="ARBA" id="ARBA00022692"/>
    </source>
</evidence>
<keyword evidence="2" id="KW-0813">Transport</keyword>
<evidence type="ECO:0000313" key="13">
    <source>
        <dbReference type="Proteomes" id="UP000193944"/>
    </source>
</evidence>
<dbReference type="Proteomes" id="UP000193944">
    <property type="component" value="Unassembled WGS sequence"/>
</dbReference>
<dbReference type="EMBL" id="MCFG01000068">
    <property type="protein sequence ID" value="ORX83656.1"/>
    <property type="molecule type" value="Genomic_DNA"/>
</dbReference>
<feature type="domain" description="T-SNARE coiled-coil homology" evidence="10">
    <location>
        <begin position="34"/>
        <end position="96"/>
    </location>
</feature>
<dbReference type="InterPro" id="IPR000727">
    <property type="entry name" value="T_SNARE_dom"/>
</dbReference>
<evidence type="ECO:0000256" key="8">
    <source>
        <dbReference type="ARBA" id="ARBA00046280"/>
    </source>
</evidence>
<accession>A0A1Y1UYT0</accession>